<reference evidence="2" key="3">
    <citation type="journal article" date="2017" name="Nature">
        <title>Genome sequence of the progenitor of the wheat D genome Aegilops tauschii.</title>
        <authorList>
            <person name="Luo M.C."/>
            <person name="Gu Y.Q."/>
            <person name="Puiu D."/>
            <person name="Wang H."/>
            <person name="Twardziok S.O."/>
            <person name="Deal K.R."/>
            <person name="Huo N."/>
            <person name="Zhu T."/>
            <person name="Wang L."/>
            <person name="Wang Y."/>
            <person name="McGuire P.E."/>
            <person name="Liu S."/>
            <person name="Long H."/>
            <person name="Ramasamy R.K."/>
            <person name="Rodriguez J.C."/>
            <person name="Van S.L."/>
            <person name="Yuan L."/>
            <person name="Wang Z."/>
            <person name="Xia Z."/>
            <person name="Xiao L."/>
            <person name="Anderson O.D."/>
            <person name="Ouyang S."/>
            <person name="Liang Y."/>
            <person name="Zimin A.V."/>
            <person name="Pertea G."/>
            <person name="Qi P."/>
            <person name="Bennetzen J.L."/>
            <person name="Dai X."/>
            <person name="Dawson M.W."/>
            <person name="Muller H.G."/>
            <person name="Kugler K."/>
            <person name="Rivarola-Duarte L."/>
            <person name="Spannagl M."/>
            <person name="Mayer K.F.X."/>
            <person name="Lu F.H."/>
            <person name="Bevan M.W."/>
            <person name="Leroy P."/>
            <person name="Li P."/>
            <person name="You F.M."/>
            <person name="Sun Q."/>
            <person name="Liu Z."/>
            <person name="Lyons E."/>
            <person name="Wicker T."/>
            <person name="Salzberg S.L."/>
            <person name="Devos K.M."/>
            <person name="Dvorak J."/>
        </authorList>
    </citation>
    <scope>NUCLEOTIDE SEQUENCE [LARGE SCALE GENOMIC DNA]</scope>
    <source>
        <strain evidence="2">cv. AL8/78</strain>
    </source>
</reference>
<organism evidence="2 3">
    <name type="scientific">Aegilops tauschii subsp. strangulata</name>
    <name type="common">Goatgrass</name>
    <dbReference type="NCBI Taxonomy" id="200361"/>
    <lineage>
        <taxon>Eukaryota</taxon>
        <taxon>Viridiplantae</taxon>
        <taxon>Streptophyta</taxon>
        <taxon>Embryophyta</taxon>
        <taxon>Tracheophyta</taxon>
        <taxon>Spermatophyta</taxon>
        <taxon>Magnoliopsida</taxon>
        <taxon>Liliopsida</taxon>
        <taxon>Poales</taxon>
        <taxon>Poaceae</taxon>
        <taxon>BOP clade</taxon>
        <taxon>Pooideae</taxon>
        <taxon>Triticodae</taxon>
        <taxon>Triticeae</taxon>
        <taxon>Triticinae</taxon>
        <taxon>Aegilops</taxon>
    </lineage>
</organism>
<dbReference type="EnsemblPlants" id="AET2Gv20450100.2">
    <property type="protein sequence ID" value="AET2Gv20450100.2"/>
    <property type="gene ID" value="AET2Gv20450100"/>
</dbReference>
<evidence type="ECO:0000259" key="1">
    <source>
        <dbReference type="Pfam" id="PF13456"/>
    </source>
</evidence>
<sequence length="136" mass="15401">MVVCDHTGKLIRAQARWYEYASSARMMEAMAILDAVNLASDMGWRGILVESDALEVVNLWKSQDFAKADIVRPLQEIKEPGGNFISFSISFVRRETNMAAHLTAKHASEVRRRCLCINIVPQFLRDVIGRECITTE</sequence>
<dbReference type="InterPro" id="IPR036397">
    <property type="entry name" value="RNaseH_sf"/>
</dbReference>
<protein>
    <recommendedName>
        <fullName evidence="1">RNase H type-1 domain-containing protein</fullName>
    </recommendedName>
</protein>
<dbReference type="EnsemblPlants" id="AET2Gv20450100.3">
    <property type="protein sequence ID" value="AET2Gv20450100.3"/>
    <property type="gene ID" value="AET2Gv20450100"/>
</dbReference>
<dbReference type="Gramene" id="AET2Gv20450100.2">
    <property type="protein sequence ID" value="AET2Gv20450100.2"/>
    <property type="gene ID" value="AET2Gv20450100"/>
</dbReference>
<name>A0A453BBP7_AEGTS</name>
<dbReference type="Gramene" id="AET2Gv20450100.1">
    <property type="protein sequence ID" value="AET2Gv20450100.1"/>
    <property type="gene ID" value="AET2Gv20450100"/>
</dbReference>
<evidence type="ECO:0000313" key="3">
    <source>
        <dbReference type="Proteomes" id="UP000015105"/>
    </source>
</evidence>
<accession>A0A453BBP7</accession>
<evidence type="ECO:0000313" key="2">
    <source>
        <dbReference type="EnsemblPlants" id="AET2Gv20450100.2"/>
    </source>
</evidence>
<dbReference type="InterPro" id="IPR053151">
    <property type="entry name" value="RNase_H-like"/>
</dbReference>
<reference evidence="3" key="1">
    <citation type="journal article" date="2014" name="Science">
        <title>Ancient hybridizations among the ancestral genomes of bread wheat.</title>
        <authorList>
            <consortium name="International Wheat Genome Sequencing Consortium,"/>
            <person name="Marcussen T."/>
            <person name="Sandve S.R."/>
            <person name="Heier L."/>
            <person name="Spannagl M."/>
            <person name="Pfeifer M."/>
            <person name="Jakobsen K.S."/>
            <person name="Wulff B.B."/>
            <person name="Steuernagel B."/>
            <person name="Mayer K.F."/>
            <person name="Olsen O.A."/>
        </authorList>
    </citation>
    <scope>NUCLEOTIDE SEQUENCE [LARGE SCALE GENOMIC DNA]</scope>
    <source>
        <strain evidence="3">cv. AL8/78</strain>
    </source>
</reference>
<dbReference type="PANTHER" id="PTHR47723">
    <property type="entry name" value="OS05G0353850 PROTEIN"/>
    <property type="match status" value="1"/>
</dbReference>
<reference evidence="3" key="2">
    <citation type="journal article" date="2017" name="Nat. Plants">
        <title>The Aegilops tauschii genome reveals multiple impacts of transposons.</title>
        <authorList>
            <person name="Zhao G."/>
            <person name="Zou C."/>
            <person name="Li K."/>
            <person name="Wang K."/>
            <person name="Li T."/>
            <person name="Gao L."/>
            <person name="Zhang X."/>
            <person name="Wang H."/>
            <person name="Yang Z."/>
            <person name="Liu X."/>
            <person name="Jiang W."/>
            <person name="Mao L."/>
            <person name="Kong X."/>
            <person name="Jiao Y."/>
            <person name="Jia J."/>
        </authorList>
    </citation>
    <scope>NUCLEOTIDE SEQUENCE [LARGE SCALE GENOMIC DNA]</scope>
    <source>
        <strain evidence="3">cv. AL8/78</strain>
    </source>
</reference>
<keyword evidence="3" id="KW-1185">Reference proteome</keyword>
<dbReference type="EnsemblPlants" id="AET2Gv20450100.1">
    <property type="protein sequence ID" value="AET2Gv20450100.1"/>
    <property type="gene ID" value="AET2Gv20450100"/>
</dbReference>
<dbReference type="Pfam" id="PF13456">
    <property type="entry name" value="RVT_3"/>
    <property type="match status" value="1"/>
</dbReference>
<dbReference type="InterPro" id="IPR044730">
    <property type="entry name" value="RNase_H-like_dom_plant"/>
</dbReference>
<dbReference type="GO" id="GO:0003676">
    <property type="term" value="F:nucleic acid binding"/>
    <property type="evidence" value="ECO:0007669"/>
    <property type="project" value="InterPro"/>
</dbReference>
<dbReference type="SUPFAM" id="SSF53098">
    <property type="entry name" value="Ribonuclease H-like"/>
    <property type="match status" value="1"/>
</dbReference>
<reference evidence="2" key="5">
    <citation type="journal article" date="2021" name="G3 (Bethesda)">
        <title>Aegilops tauschii genome assembly Aet v5.0 features greater sequence contiguity and improved annotation.</title>
        <authorList>
            <person name="Wang L."/>
            <person name="Zhu T."/>
            <person name="Rodriguez J.C."/>
            <person name="Deal K.R."/>
            <person name="Dubcovsky J."/>
            <person name="McGuire P.E."/>
            <person name="Lux T."/>
            <person name="Spannagl M."/>
            <person name="Mayer K.F.X."/>
            <person name="Baldrich P."/>
            <person name="Meyers B.C."/>
            <person name="Huo N."/>
            <person name="Gu Y.Q."/>
            <person name="Zhou H."/>
            <person name="Devos K.M."/>
            <person name="Bennetzen J.L."/>
            <person name="Unver T."/>
            <person name="Budak H."/>
            <person name="Gulick P.J."/>
            <person name="Galiba G."/>
            <person name="Kalapos B."/>
            <person name="Nelson D.R."/>
            <person name="Li P."/>
            <person name="You F.M."/>
            <person name="Luo M.C."/>
            <person name="Dvorak J."/>
        </authorList>
    </citation>
    <scope>NUCLEOTIDE SEQUENCE [LARGE SCALE GENOMIC DNA]</scope>
    <source>
        <strain evidence="2">cv. AL8/78</strain>
    </source>
</reference>
<dbReference type="InterPro" id="IPR012337">
    <property type="entry name" value="RNaseH-like_sf"/>
</dbReference>
<dbReference type="Proteomes" id="UP000015105">
    <property type="component" value="Chromosome 2D"/>
</dbReference>
<feature type="domain" description="RNase H type-1" evidence="1">
    <location>
        <begin position="1"/>
        <end position="107"/>
    </location>
</feature>
<dbReference type="AlphaFoldDB" id="A0A453BBP7"/>
<dbReference type="GO" id="GO:0004523">
    <property type="term" value="F:RNA-DNA hybrid ribonuclease activity"/>
    <property type="evidence" value="ECO:0007669"/>
    <property type="project" value="InterPro"/>
</dbReference>
<reference evidence="2" key="4">
    <citation type="submission" date="2019-03" db="UniProtKB">
        <authorList>
            <consortium name="EnsemblPlants"/>
        </authorList>
    </citation>
    <scope>IDENTIFICATION</scope>
</reference>
<dbReference type="Gramene" id="AET2Gv20450100.3">
    <property type="protein sequence ID" value="AET2Gv20450100.3"/>
    <property type="gene ID" value="AET2Gv20450100"/>
</dbReference>
<dbReference type="Gene3D" id="3.30.420.10">
    <property type="entry name" value="Ribonuclease H-like superfamily/Ribonuclease H"/>
    <property type="match status" value="1"/>
</dbReference>
<dbReference type="CDD" id="cd06222">
    <property type="entry name" value="RNase_H_like"/>
    <property type="match status" value="1"/>
</dbReference>
<dbReference type="PANTHER" id="PTHR47723:SF24">
    <property type="entry name" value="RNASE H TYPE-1 DOMAIN-CONTAINING PROTEIN"/>
    <property type="match status" value="1"/>
</dbReference>
<dbReference type="InterPro" id="IPR002156">
    <property type="entry name" value="RNaseH_domain"/>
</dbReference>
<proteinExistence type="predicted"/>